<gene>
    <name evidence="2" type="ORF">DSL72_002244</name>
</gene>
<sequence>MTYDRLHISTGDILVESFSLCLHFEIRQSFIEDHKMDAQNTIEVDDTSIFHPSTSITINPPVPSTSCVIWSPFNSRCSLHQVIYPELHSRQFSTWRTFRSNGIPCLDTSKEDPLSLRDDNGDVVNTYAIDHRGNRLLGGLDPRAAVIDAYFRKIKCLDIFIKVPLFLHDDTNYVGNAYMDRRYNIASGDLGPRGAVIDGLFRKVKRDALKSLMIAFNMKPIGRDRTYETLGEDTETGRGNATPSGELRRISLFDSEVRLFFPGQSSRFYFPPFIDIQAGFEDRILALNAGQEQQPLSEHETDGFASENSRAGERDRLAKGNFVSPIQQSFIYHLPPSTATTADVGYVMPELVVEEDELAFHEADDDSTSLGDTDRLAKEKSTSPTQPSCTFFPPSTAMTAGVGYALPELVVEENELAFYEAEDDSTSWGDIDRSHQCVMKQAERARSILNSLHDDSVGGEDRGIFEQDYSGHWNGIEPVLEEGNIGVSNGFQVDWDSEEEEDSDDDDVEEKSYRMNSGAPRVSRLTTIWECEEEEEEEGDDVEEKIYRMNSGVPRVSRLTTIWECEEEEEEDDVEEECYRMNSGVPRVSRLKTIWESEDEE</sequence>
<dbReference type="AlphaFoldDB" id="A0A8A3PC26"/>
<accession>A0A8A3PC26</accession>
<organism evidence="2 3">
    <name type="scientific">Monilinia vaccinii-corymbosi</name>
    <dbReference type="NCBI Taxonomy" id="61207"/>
    <lineage>
        <taxon>Eukaryota</taxon>
        <taxon>Fungi</taxon>
        <taxon>Dikarya</taxon>
        <taxon>Ascomycota</taxon>
        <taxon>Pezizomycotina</taxon>
        <taxon>Leotiomycetes</taxon>
        <taxon>Helotiales</taxon>
        <taxon>Sclerotiniaceae</taxon>
        <taxon>Monilinia</taxon>
    </lineage>
</organism>
<name>A0A8A3PC26_9HELO</name>
<reference evidence="2" key="1">
    <citation type="submission" date="2020-10" db="EMBL/GenBank/DDBJ databases">
        <title>Genome Sequence of Monilinia vaccinii-corymbosi Sheds Light on Mummy Berry Disease Infection of Blueberry and Mating Type.</title>
        <authorList>
            <person name="Yow A.G."/>
            <person name="Zhang Y."/>
            <person name="Bansal K."/>
            <person name="Eacker S.M."/>
            <person name="Sullivan S."/>
            <person name="Liachko I."/>
            <person name="Cubeta M.A."/>
            <person name="Rollins J.A."/>
            <person name="Ashrafi H."/>
        </authorList>
    </citation>
    <scope>NUCLEOTIDE SEQUENCE</scope>
    <source>
        <strain evidence="2">RL-1</strain>
    </source>
</reference>
<feature type="compositionally biased region" description="Acidic residues" evidence="1">
    <location>
        <begin position="495"/>
        <end position="509"/>
    </location>
</feature>
<feature type="region of interest" description="Disordered" evidence="1">
    <location>
        <begin position="489"/>
        <end position="515"/>
    </location>
</feature>
<keyword evidence="3" id="KW-1185">Reference proteome</keyword>
<feature type="compositionally biased region" description="Basic and acidic residues" evidence="1">
    <location>
        <begin position="372"/>
        <end position="381"/>
    </location>
</feature>
<feature type="region of interest" description="Disordered" evidence="1">
    <location>
        <begin position="362"/>
        <end position="390"/>
    </location>
</feature>
<evidence type="ECO:0000313" key="3">
    <source>
        <dbReference type="Proteomes" id="UP000672032"/>
    </source>
</evidence>
<protein>
    <submittedName>
        <fullName evidence="2">Uncharacterized protein</fullName>
    </submittedName>
</protein>
<dbReference type="Proteomes" id="UP000672032">
    <property type="component" value="Chromosome 3"/>
</dbReference>
<evidence type="ECO:0000313" key="2">
    <source>
        <dbReference type="EMBL" id="QSZ32665.1"/>
    </source>
</evidence>
<proteinExistence type="predicted"/>
<dbReference type="EMBL" id="CP063407">
    <property type="protein sequence ID" value="QSZ32665.1"/>
    <property type="molecule type" value="Genomic_DNA"/>
</dbReference>
<evidence type="ECO:0000256" key="1">
    <source>
        <dbReference type="SAM" id="MobiDB-lite"/>
    </source>
</evidence>